<proteinExistence type="predicted"/>
<protein>
    <submittedName>
        <fullName evidence="1">Unannotated protein</fullName>
    </submittedName>
</protein>
<sequence>MKSLTTEGASTKISPIVRQDKEVKTIMVPVTSSKILVIESRKSESLDVIPSQNEGVLVYTVDMMKGQLGGGYVIQKRVGSIDTNFEDAALHAGDSITVEGVKITVTGLSTSGDTVKISKG</sequence>
<dbReference type="EMBL" id="CAFABF010000048">
    <property type="protein sequence ID" value="CAB4830183.1"/>
    <property type="molecule type" value="Genomic_DNA"/>
</dbReference>
<reference evidence="1" key="1">
    <citation type="submission" date="2020-05" db="EMBL/GenBank/DDBJ databases">
        <authorList>
            <person name="Chiriac C."/>
            <person name="Salcher M."/>
            <person name="Ghai R."/>
            <person name="Kavagutti S V."/>
        </authorList>
    </citation>
    <scope>NUCLEOTIDE SEQUENCE</scope>
</reference>
<organism evidence="1">
    <name type="scientific">freshwater metagenome</name>
    <dbReference type="NCBI Taxonomy" id="449393"/>
    <lineage>
        <taxon>unclassified sequences</taxon>
        <taxon>metagenomes</taxon>
        <taxon>ecological metagenomes</taxon>
    </lineage>
</organism>
<gene>
    <name evidence="1" type="ORF">UFOPK3167_00929</name>
</gene>
<accession>A0A6J7ABK2</accession>
<dbReference type="AlphaFoldDB" id="A0A6J7ABK2"/>
<name>A0A6J7ABK2_9ZZZZ</name>
<evidence type="ECO:0000313" key="1">
    <source>
        <dbReference type="EMBL" id="CAB4830183.1"/>
    </source>
</evidence>